<organism evidence="1 2">
    <name type="scientific">Apatococcus lobatus</name>
    <dbReference type="NCBI Taxonomy" id="904363"/>
    <lineage>
        <taxon>Eukaryota</taxon>
        <taxon>Viridiplantae</taxon>
        <taxon>Chlorophyta</taxon>
        <taxon>core chlorophytes</taxon>
        <taxon>Trebouxiophyceae</taxon>
        <taxon>Chlorellales</taxon>
        <taxon>Chlorellaceae</taxon>
        <taxon>Apatococcus</taxon>
    </lineage>
</organism>
<comment type="caution">
    <text evidence="1">The sequence shown here is derived from an EMBL/GenBank/DDBJ whole genome shotgun (WGS) entry which is preliminary data.</text>
</comment>
<reference evidence="1 2" key="1">
    <citation type="journal article" date="2024" name="Nat. Commun.">
        <title>Phylogenomics reveals the evolutionary origins of lichenization in chlorophyte algae.</title>
        <authorList>
            <person name="Puginier C."/>
            <person name="Libourel C."/>
            <person name="Otte J."/>
            <person name="Skaloud P."/>
            <person name="Haon M."/>
            <person name="Grisel S."/>
            <person name="Petersen M."/>
            <person name="Berrin J.G."/>
            <person name="Delaux P.M."/>
            <person name="Dal Grande F."/>
            <person name="Keller J."/>
        </authorList>
    </citation>
    <scope>NUCLEOTIDE SEQUENCE [LARGE SCALE GENOMIC DNA]</scope>
    <source>
        <strain evidence="1 2">SAG 2145</strain>
    </source>
</reference>
<accession>A0AAW1Q5R2</accession>
<dbReference type="AlphaFoldDB" id="A0AAW1Q5R2"/>
<gene>
    <name evidence="1" type="ORF">WJX74_002481</name>
</gene>
<sequence>MPAQSHYGTYFGDPFGEIPVYDIGCTTLIVNVGQWFASFRGGTEFDLAHIILTYMIRLREVAVRLQTAQAAGVEVIWMTTNGHAITMHQHGQDVAQFRDWRTDPVLLLINRIANSIMTAAGIPIFDTWSMTAPVFDLSYDGAHFKGDIGYNIGLTLLNYLCKDYRA</sequence>
<evidence type="ECO:0000313" key="2">
    <source>
        <dbReference type="Proteomes" id="UP001438707"/>
    </source>
</evidence>
<protein>
    <recommendedName>
        <fullName evidence="3">SGNH/GDSL hydrolase family protein</fullName>
    </recommendedName>
</protein>
<name>A0AAW1Q5R2_9CHLO</name>
<evidence type="ECO:0008006" key="3">
    <source>
        <dbReference type="Google" id="ProtNLM"/>
    </source>
</evidence>
<dbReference type="EMBL" id="JALJOS010000087">
    <property type="protein sequence ID" value="KAK9816200.1"/>
    <property type="molecule type" value="Genomic_DNA"/>
</dbReference>
<keyword evidence="2" id="KW-1185">Reference proteome</keyword>
<evidence type="ECO:0000313" key="1">
    <source>
        <dbReference type="EMBL" id="KAK9816200.1"/>
    </source>
</evidence>
<proteinExistence type="predicted"/>
<dbReference type="Proteomes" id="UP001438707">
    <property type="component" value="Unassembled WGS sequence"/>
</dbReference>